<accession>A0A3N2CSZ0</accession>
<feature type="domain" description="Dienelactone hydrolase" evidence="1">
    <location>
        <begin position="16"/>
        <end position="227"/>
    </location>
</feature>
<dbReference type="EMBL" id="RKHO01000001">
    <property type="protein sequence ID" value="ROR90650.1"/>
    <property type="molecule type" value="Genomic_DNA"/>
</dbReference>
<dbReference type="InterPro" id="IPR029058">
    <property type="entry name" value="AB_hydrolase_fold"/>
</dbReference>
<name>A0A3N2CSZ0_9ACTN</name>
<reference evidence="2 3" key="1">
    <citation type="submission" date="2018-11" db="EMBL/GenBank/DDBJ databases">
        <title>Sequencing the genomes of 1000 actinobacteria strains.</title>
        <authorList>
            <person name="Klenk H.-P."/>
        </authorList>
    </citation>
    <scope>NUCLEOTIDE SEQUENCE [LARGE SCALE GENOMIC DNA]</scope>
    <source>
        <strain evidence="2 3">DSM 12652</strain>
    </source>
</reference>
<evidence type="ECO:0000313" key="2">
    <source>
        <dbReference type="EMBL" id="ROR90650.1"/>
    </source>
</evidence>
<dbReference type="InterPro" id="IPR051049">
    <property type="entry name" value="Dienelactone_hydrolase-like"/>
</dbReference>
<organism evidence="2 3">
    <name type="scientific">Nocardioides aurantiacus</name>
    <dbReference type="NCBI Taxonomy" id="86796"/>
    <lineage>
        <taxon>Bacteria</taxon>
        <taxon>Bacillati</taxon>
        <taxon>Actinomycetota</taxon>
        <taxon>Actinomycetes</taxon>
        <taxon>Propionibacteriales</taxon>
        <taxon>Nocardioidaceae</taxon>
        <taxon>Nocardioides</taxon>
    </lineage>
</organism>
<keyword evidence="3" id="KW-1185">Reference proteome</keyword>
<dbReference type="GO" id="GO:0016787">
    <property type="term" value="F:hydrolase activity"/>
    <property type="evidence" value="ECO:0007669"/>
    <property type="project" value="InterPro"/>
</dbReference>
<evidence type="ECO:0000313" key="3">
    <source>
        <dbReference type="Proteomes" id="UP000281738"/>
    </source>
</evidence>
<comment type="caution">
    <text evidence="2">The sequence shown here is derived from an EMBL/GenBank/DDBJ whole genome shotgun (WGS) entry which is preliminary data.</text>
</comment>
<gene>
    <name evidence="2" type="ORF">EDD33_1497</name>
</gene>
<dbReference type="AlphaFoldDB" id="A0A3N2CSZ0"/>
<dbReference type="Gene3D" id="3.40.50.1820">
    <property type="entry name" value="alpha/beta hydrolase"/>
    <property type="match status" value="1"/>
</dbReference>
<proteinExistence type="predicted"/>
<dbReference type="RefSeq" id="WP_123389763.1">
    <property type="nucleotide sequence ID" value="NZ_RKHO01000001.1"/>
</dbReference>
<dbReference type="PANTHER" id="PTHR46623">
    <property type="entry name" value="CARBOXYMETHYLENEBUTENOLIDASE-RELATED"/>
    <property type="match status" value="1"/>
</dbReference>
<sequence length="232" mass="24629">MTRSATYVETPDGQMPAHLWLPEGGTGPGLLLLQEIFGISRYVQSRAEDLADLGYVVLAPEIYWRLGVSRVAEGPQAMDEGLALMGRVDWDAAVRDAGTALGDLRGRPEVDGGAGVVGFCFGGGLGFHLAAVEEPDALVAYYGSAIPQLLELAPRVTCPSLHHLGLADAYIDGDARAAMLDALRSRPATRVETYEGADHAFDNPDLPLHHADASAAAWEHTVAFLAEQLPAT</sequence>
<dbReference type="OrthoDB" id="9787933at2"/>
<dbReference type="Pfam" id="PF01738">
    <property type="entry name" value="DLH"/>
    <property type="match status" value="1"/>
</dbReference>
<dbReference type="SUPFAM" id="SSF53474">
    <property type="entry name" value="alpha/beta-Hydrolases"/>
    <property type="match status" value="1"/>
</dbReference>
<dbReference type="InterPro" id="IPR002925">
    <property type="entry name" value="Dienelactn_hydro"/>
</dbReference>
<evidence type="ECO:0000259" key="1">
    <source>
        <dbReference type="Pfam" id="PF01738"/>
    </source>
</evidence>
<protein>
    <submittedName>
        <fullName evidence="2">Carboxymethylenebutenolidase</fullName>
    </submittedName>
</protein>
<dbReference type="PANTHER" id="PTHR46623:SF6">
    <property type="entry name" value="ALPHA_BETA-HYDROLASES SUPERFAMILY PROTEIN"/>
    <property type="match status" value="1"/>
</dbReference>
<dbReference type="Proteomes" id="UP000281738">
    <property type="component" value="Unassembled WGS sequence"/>
</dbReference>